<dbReference type="GO" id="GO:0016757">
    <property type="term" value="F:glycosyltransferase activity"/>
    <property type="evidence" value="ECO:0007669"/>
    <property type="project" value="UniProtKB-KW"/>
</dbReference>
<evidence type="ECO:0000256" key="4">
    <source>
        <dbReference type="ARBA" id="ARBA00022692"/>
    </source>
</evidence>
<dbReference type="EC" id="2.4.-.-" evidence="9"/>
<name>A0ABV7SYE5_9SPHN</name>
<dbReference type="Pfam" id="PF00535">
    <property type="entry name" value="Glycos_transf_2"/>
    <property type="match status" value="1"/>
</dbReference>
<feature type="domain" description="Glycosyltransferase 2-like" evidence="8">
    <location>
        <begin position="25"/>
        <end position="184"/>
    </location>
</feature>
<evidence type="ECO:0000256" key="3">
    <source>
        <dbReference type="ARBA" id="ARBA00022679"/>
    </source>
</evidence>
<dbReference type="EMBL" id="JBHRXP010000007">
    <property type="protein sequence ID" value="MFC3581302.1"/>
    <property type="molecule type" value="Genomic_DNA"/>
</dbReference>
<gene>
    <name evidence="9" type="ORF">ACFONA_14110</name>
</gene>
<dbReference type="Proteomes" id="UP001595713">
    <property type="component" value="Unassembled WGS sequence"/>
</dbReference>
<evidence type="ECO:0000256" key="1">
    <source>
        <dbReference type="ARBA" id="ARBA00004141"/>
    </source>
</evidence>
<feature type="transmembrane region" description="Helical" evidence="7">
    <location>
        <begin position="279"/>
        <end position="301"/>
    </location>
</feature>
<keyword evidence="2 9" id="KW-0328">Glycosyltransferase</keyword>
<evidence type="ECO:0000256" key="2">
    <source>
        <dbReference type="ARBA" id="ARBA00022676"/>
    </source>
</evidence>
<sequence>MTYIGEPIHAARSDRAHPVPPIEISFAIPCYNEEDNVVAMYEAVTAEAERHASSHEIIFIDNASTDLTRERLREICARDGRVRAIFNNRNYGQMRSPTHAIYQAEGAAVIALCCDFQDPPALIGEMIRQWRAGAQIVMGQRRKEKVSPMLGLARRGGYSFLQRFADYPVIPGATGFGLYDREVVDMLASWNEPEPFFRGMAVESGYRVALIPFDRPLRAGGTTSNNYWSLLNFALSGLAGSAKSLLRLPLVLSIYIGLFTILLGIATVVRMFFVGYTPLMISVTVILGMFSTLLLFIGLMADQMRLLVERSRNMPLVIERERVNFPDERALPASRAVNRLHLDGRA</sequence>
<dbReference type="InterPro" id="IPR029044">
    <property type="entry name" value="Nucleotide-diphossugar_trans"/>
</dbReference>
<evidence type="ECO:0000256" key="7">
    <source>
        <dbReference type="SAM" id="Phobius"/>
    </source>
</evidence>
<dbReference type="RefSeq" id="WP_261292837.1">
    <property type="nucleotide sequence ID" value="NZ_JANQBK010000001.1"/>
</dbReference>
<proteinExistence type="predicted"/>
<keyword evidence="6 7" id="KW-0472">Membrane</keyword>
<dbReference type="InterPro" id="IPR001173">
    <property type="entry name" value="Glyco_trans_2-like"/>
</dbReference>
<keyword evidence="10" id="KW-1185">Reference proteome</keyword>
<keyword evidence="3 9" id="KW-0808">Transferase</keyword>
<keyword evidence="5 7" id="KW-1133">Transmembrane helix</keyword>
<comment type="caution">
    <text evidence="9">The sequence shown here is derived from an EMBL/GenBank/DDBJ whole genome shotgun (WGS) entry which is preliminary data.</text>
</comment>
<dbReference type="PANTHER" id="PTHR48090:SF1">
    <property type="entry name" value="PROPHAGE BACTOPRENOL GLUCOSYL TRANSFERASE HOMOLOG"/>
    <property type="match status" value="1"/>
</dbReference>
<evidence type="ECO:0000259" key="8">
    <source>
        <dbReference type="Pfam" id="PF00535"/>
    </source>
</evidence>
<comment type="subcellular location">
    <subcellularLocation>
        <location evidence="1">Membrane</location>
        <topology evidence="1">Multi-pass membrane protein</topology>
    </subcellularLocation>
</comment>
<accession>A0ABV7SYE5</accession>
<keyword evidence="4 7" id="KW-0812">Transmembrane</keyword>
<organism evidence="9 10">
    <name type="scientific">Sphingomonas hylomeconis</name>
    <dbReference type="NCBI Taxonomy" id="1395958"/>
    <lineage>
        <taxon>Bacteria</taxon>
        <taxon>Pseudomonadati</taxon>
        <taxon>Pseudomonadota</taxon>
        <taxon>Alphaproteobacteria</taxon>
        <taxon>Sphingomonadales</taxon>
        <taxon>Sphingomonadaceae</taxon>
        <taxon>Sphingomonas</taxon>
    </lineage>
</organism>
<protein>
    <submittedName>
        <fullName evidence="9">Glycosyltransferase family 2 protein</fullName>
        <ecNumber evidence="9">2.4.-.-</ecNumber>
    </submittedName>
</protein>
<evidence type="ECO:0000256" key="6">
    <source>
        <dbReference type="ARBA" id="ARBA00023136"/>
    </source>
</evidence>
<dbReference type="SUPFAM" id="SSF53448">
    <property type="entry name" value="Nucleotide-diphospho-sugar transferases"/>
    <property type="match status" value="1"/>
</dbReference>
<evidence type="ECO:0000256" key="5">
    <source>
        <dbReference type="ARBA" id="ARBA00022989"/>
    </source>
</evidence>
<dbReference type="PANTHER" id="PTHR48090">
    <property type="entry name" value="UNDECAPRENYL-PHOSPHATE 4-DEOXY-4-FORMAMIDO-L-ARABINOSE TRANSFERASE-RELATED"/>
    <property type="match status" value="1"/>
</dbReference>
<reference evidence="10" key="1">
    <citation type="journal article" date="2019" name="Int. J. Syst. Evol. Microbiol.">
        <title>The Global Catalogue of Microorganisms (GCM) 10K type strain sequencing project: providing services to taxonomists for standard genome sequencing and annotation.</title>
        <authorList>
            <consortium name="The Broad Institute Genomics Platform"/>
            <consortium name="The Broad Institute Genome Sequencing Center for Infectious Disease"/>
            <person name="Wu L."/>
            <person name="Ma J."/>
        </authorList>
    </citation>
    <scope>NUCLEOTIDE SEQUENCE [LARGE SCALE GENOMIC DNA]</scope>
    <source>
        <strain evidence="10">KCTC 42739</strain>
    </source>
</reference>
<dbReference type="CDD" id="cd04187">
    <property type="entry name" value="DPM1_like_bac"/>
    <property type="match status" value="1"/>
</dbReference>
<feature type="transmembrane region" description="Helical" evidence="7">
    <location>
        <begin position="250"/>
        <end position="273"/>
    </location>
</feature>
<dbReference type="Gene3D" id="3.90.550.10">
    <property type="entry name" value="Spore Coat Polysaccharide Biosynthesis Protein SpsA, Chain A"/>
    <property type="match status" value="1"/>
</dbReference>
<dbReference type="InterPro" id="IPR050256">
    <property type="entry name" value="Glycosyltransferase_2"/>
</dbReference>
<evidence type="ECO:0000313" key="9">
    <source>
        <dbReference type="EMBL" id="MFC3581302.1"/>
    </source>
</evidence>
<evidence type="ECO:0000313" key="10">
    <source>
        <dbReference type="Proteomes" id="UP001595713"/>
    </source>
</evidence>